<dbReference type="RefSeq" id="XP_019034807.1">
    <property type="nucleotide sequence ID" value="XM_019173081.1"/>
</dbReference>
<dbReference type="Proteomes" id="UP000094819">
    <property type="component" value="Unassembled WGS sequence"/>
</dbReference>
<evidence type="ECO:0000313" key="1">
    <source>
        <dbReference type="EMBL" id="ODO07330.1"/>
    </source>
</evidence>
<dbReference type="EMBL" id="AWGH01000002">
    <property type="protein sequence ID" value="ODO07330.1"/>
    <property type="molecule type" value="Genomic_DNA"/>
</dbReference>
<protein>
    <submittedName>
        <fullName evidence="1">Uncharacterized protein</fullName>
    </submittedName>
</protein>
<dbReference type="AlphaFoldDB" id="A0A1E3K2F8"/>
<sequence length="299" mass="32689">MFNVCFIVKLTGINEIRVSHIIQRDTSQNANTYTNRTAGASLAILMAAMARLGPVDDNHSMKATFARVNVGANEQDQAASSAAYRRPPPALLDGQVGSSDPVLSTESVVGLGDRDTIRIFDEDLGLVPPTSHFKALSALRPANDIPLTLPPDFRLKQVLTKPYAHHTPPLTSTASSVSHIQTLQFGTFIGTGALWDVYELPDAPGHVAKFCSPYGTLFHRGYEHLDVGDIVKERETDTLHSQILAPSGHAPVTLGLWRGFWVDPAHVTYDKGGEAKGWLMYVSIQEDMRQDGEWESVDD</sequence>
<name>A0A1E3K2F8_9TREE</name>
<reference evidence="1 2" key="1">
    <citation type="submission" date="2016-06" db="EMBL/GenBank/DDBJ databases">
        <title>Evolution of pathogenesis and genome organization in the Tremellales.</title>
        <authorList>
            <person name="Cuomo C."/>
            <person name="Litvintseva A."/>
            <person name="Heitman J."/>
            <person name="Chen Y."/>
            <person name="Sun S."/>
            <person name="Springer D."/>
            <person name="Dromer F."/>
            <person name="Young S."/>
            <person name="Zeng Q."/>
            <person name="Chapman S."/>
            <person name="Gujja S."/>
            <person name="Saif S."/>
            <person name="Birren B."/>
        </authorList>
    </citation>
    <scope>NUCLEOTIDE SEQUENCE [LARGE SCALE GENOMIC DNA]</scope>
    <source>
        <strain evidence="1 2">CBS 7118</strain>
    </source>
</reference>
<proteinExistence type="predicted"/>
<dbReference type="GeneID" id="30190122"/>
<gene>
    <name evidence="1" type="ORF">L198_00909</name>
</gene>
<organism evidence="1 2">
    <name type="scientific">Cryptococcus wingfieldii CBS 7118</name>
    <dbReference type="NCBI Taxonomy" id="1295528"/>
    <lineage>
        <taxon>Eukaryota</taxon>
        <taxon>Fungi</taxon>
        <taxon>Dikarya</taxon>
        <taxon>Basidiomycota</taxon>
        <taxon>Agaricomycotina</taxon>
        <taxon>Tremellomycetes</taxon>
        <taxon>Tremellales</taxon>
        <taxon>Cryptococcaceae</taxon>
        <taxon>Cryptococcus</taxon>
    </lineage>
</organism>
<evidence type="ECO:0000313" key="2">
    <source>
        <dbReference type="Proteomes" id="UP000094819"/>
    </source>
</evidence>
<accession>A0A1E3K2F8</accession>
<comment type="caution">
    <text evidence="1">The sequence shown here is derived from an EMBL/GenBank/DDBJ whole genome shotgun (WGS) entry which is preliminary data.</text>
</comment>
<keyword evidence="2" id="KW-1185">Reference proteome</keyword>